<evidence type="ECO:0008006" key="4">
    <source>
        <dbReference type="Google" id="ProtNLM"/>
    </source>
</evidence>
<name>A0A1N6GYK4_9BURK</name>
<proteinExistence type="predicted"/>
<dbReference type="AlphaFoldDB" id="A0A1N6GYK4"/>
<gene>
    <name evidence="2" type="ORF">SAMN05444165_1054</name>
</gene>
<keyword evidence="3" id="KW-1185">Reference proteome</keyword>
<dbReference type="OrthoDB" id="8997980at2"/>
<evidence type="ECO:0000256" key="1">
    <source>
        <dbReference type="SAM" id="SignalP"/>
    </source>
</evidence>
<evidence type="ECO:0000313" key="3">
    <source>
        <dbReference type="Proteomes" id="UP000185151"/>
    </source>
</evidence>
<keyword evidence="1" id="KW-0732">Signal</keyword>
<reference evidence="2 3" key="1">
    <citation type="submission" date="2016-11" db="EMBL/GenBank/DDBJ databases">
        <authorList>
            <person name="Jaros S."/>
            <person name="Januszkiewicz K."/>
            <person name="Wedrychowicz H."/>
        </authorList>
    </citation>
    <scope>NUCLEOTIDE SEQUENCE [LARGE SCALE GENOMIC DNA]</scope>
    <source>
        <strain evidence="2 3">GAS95</strain>
    </source>
</reference>
<feature type="signal peptide" evidence="1">
    <location>
        <begin position="1"/>
        <end position="22"/>
    </location>
</feature>
<accession>A0A1N6GYK4</accession>
<dbReference type="EMBL" id="FSRU01000001">
    <property type="protein sequence ID" value="SIO12610.1"/>
    <property type="molecule type" value="Genomic_DNA"/>
</dbReference>
<evidence type="ECO:0000313" key="2">
    <source>
        <dbReference type="EMBL" id="SIO12610.1"/>
    </source>
</evidence>
<protein>
    <recommendedName>
        <fullName evidence="4">Tetratricopeptide repeat protein</fullName>
    </recommendedName>
</protein>
<sequence>MRANPFAVVAVLAVLVPSLVAAQAFESGSRAELYRRYVLAGKDVQCRTNASCAALGVAALDAGRIKDAQSLVDMESMLADAATLQAEEDNSPKAINSAHARVAMALIHQGDVQASLGAFSNARLYYRTAASSGKDAPDDVMLSRVVALAQQRLAGVADKQVVQGLPASGVQFARYLKLGAWSNLTLTPLKGRRGVYRLLAEFLYPSVSGDGQPVASRGILLANVRFYGAIARVVISDQPQGTPLDATAKVTNLAAYDGHADKCLVEFRLAEPETLDVATHGSAAACGFGPKVTADGRYYLKTGS</sequence>
<organism evidence="2 3">
    <name type="scientific">Paraburkholderia phenazinium</name>
    <dbReference type="NCBI Taxonomy" id="60549"/>
    <lineage>
        <taxon>Bacteria</taxon>
        <taxon>Pseudomonadati</taxon>
        <taxon>Pseudomonadota</taxon>
        <taxon>Betaproteobacteria</taxon>
        <taxon>Burkholderiales</taxon>
        <taxon>Burkholderiaceae</taxon>
        <taxon>Paraburkholderia</taxon>
    </lineage>
</organism>
<dbReference type="Proteomes" id="UP000185151">
    <property type="component" value="Unassembled WGS sequence"/>
</dbReference>
<feature type="chain" id="PRO_5012613522" description="Tetratricopeptide repeat protein" evidence="1">
    <location>
        <begin position="23"/>
        <end position="304"/>
    </location>
</feature>
<dbReference type="RefSeq" id="WP_074294541.1">
    <property type="nucleotide sequence ID" value="NZ_FSRU01000001.1"/>
</dbReference>